<dbReference type="GeneID" id="56068249"/>
<dbReference type="AlphaFoldDB" id="A0A7D5M4Y9"/>
<evidence type="ECO:0000313" key="2">
    <source>
        <dbReference type="EMBL" id="QLH07206.1"/>
    </source>
</evidence>
<gene>
    <name evidence="2" type="ORF">C5F50_09045</name>
</gene>
<name>A0A7D5M4Y9_9ARCH</name>
<proteinExistence type="predicted"/>
<protein>
    <submittedName>
        <fullName evidence="2">Uncharacterized protein</fullName>
    </submittedName>
</protein>
<dbReference type="RefSeq" id="WP_179371078.1">
    <property type="nucleotide sequence ID" value="NZ_CP026995.1"/>
</dbReference>
<keyword evidence="1" id="KW-0175">Coiled coil</keyword>
<dbReference type="EMBL" id="CP026995">
    <property type="protein sequence ID" value="QLH07206.1"/>
    <property type="molecule type" value="Genomic_DNA"/>
</dbReference>
<reference evidence="2 3" key="1">
    <citation type="submission" date="2018-02" db="EMBL/GenBank/DDBJ databases">
        <title>Complete genome of Nitrosopumilus ureaphilus PS0.</title>
        <authorList>
            <person name="Qin W."/>
            <person name="Zheng Y."/>
            <person name="Stahl D.A."/>
        </authorList>
    </citation>
    <scope>NUCLEOTIDE SEQUENCE [LARGE SCALE GENOMIC DNA]</scope>
    <source>
        <strain evidence="2 3">PS0</strain>
    </source>
</reference>
<dbReference type="KEGG" id="nue:C5F50_09045"/>
<sequence>MRDSSESNYSNYIEIMWEDIELVKQGSQEMFLTAKSDSIKNNVGKLILETVRTKIELLSSKALDISVELLGKKLRQFRDENQDLKQQLGKYHDSE</sequence>
<evidence type="ECO:0000256" key="1">
    <source>
        <dbReference type="SAM" id="Coils"/>
    </source>
</evidence>
<keyword evidence="3" id="KW-1185">Reference proteome</keyword>
<feature type="coiled-coil region" evidence="1">
    <location>
        <begin position="67"/>
        <end position="94"/>
    </location>
</feature>
<evidence type="ECO:0000313" key="3">
    <source>
        <dbReference type="Proteomes" id="UP000509478"/>
    </source>
</evidence>
<dbReference type="Proteomes" id="UP000509478">
    <property type="component" value="Chromosome"/>
</dbReference>
<organism evidence="2 3">
    <name type="scientific">Nitrosopumilus ureiphilus</name>
    <dbReference type="NCBI Taxonomy" id="1470067"/>
    <lineage>
        <taxon>Archaea</taxon>
        <taxon>Nitrososphaerota</taxon>
        <taxon>Nitrososphaeria</taxon>
        <taxon>Nitrosopumilales</taxon>
        <taxon>Nitrosopumilaceae</taxon>
        <taxon>Nitrosopumilus</taxon>
    </lineage>
</organism>
<accession>A0A7D5M4Y9</accession>